<evidence type="ECO:0000256" key="9">
    <source>
        <dbReference type="ARBA" id="ARBA00022516"/>
    </source>
</evidence>
<evidence type="ECO:0000256" key="2">
    <source>
        <dbReference type="ARBA" id="ARBA00004651"/>
    </source>
</evidence>
<evidence type="ECO:0000256" key="3">
    <source>
        <dbReference type="ARBA" id="ARBA00005119"/>
    </source>
</evidence>
<keyword evidence="13 24" id="KW-1133">Transmembrane helix</keyword>
<feature type="transmembrane region" description="Helical" evidence="24">
    <location>
        <begin position="222"/>
        <end position="242"/>
    </location>
</feature>
<name>A0ABT7HIV4_9FUSO</name>
<evidence type="ECO:0000256" key="14">
    <source>
        <dbReference type="ARBA" id="ARBA00023098"/>
    </source>
</evidence>
<keyword evidence="15 24" id="KW-0472">Membrane</keyword>
<feature type="transmembrane region" description="Helical" evidence="24">
    <location>
        <begin position="113"/>
        <end position="136"/>
    </location>
</feature>
<evidence type="ECO:0000256" key="1">
    <source>
        <dbReference type="ARBA" id="ARBA00001698"/>
    </source>
</evidence>
<feature type="transmembrane region" description="Helical" evidence="24">
    <location>
        <begin position="89"/>
        <end position="107"/>
    </location>
</feature>
<evidence type="ECO:0000256" key="5">
    <source>
        <dbReference type="ARBA" id="ARBA00010185"/>
    </source>
</evidence>
<evidence type="ECO:0000256" key="4">
    <source>
        <dbReference type="ARBA" id="ARBA00005189"/>
    </source>
</evidence>
<gene>
    <name evidence="25" type="ORF">QQA45_02775</name>
</gene>
<evidence type="ECO:0000256" key="11">
    <source>
        <dbReference type="ARBA" id="ARBA00022692"/>
    </source>
</evidence>
<keyword evidence="10 25" id="KW-0808">Transferase</keyword>
<keyword evidence="9" id="KW-0444">Lipid biosynthesis</keyword>
<evidence type="ECO:0000256" key="24">
    <source>
        <dbReference type="SAM" id="Phobius"/>
    </source>
</evidence>
<proteinExistence type="inferred from homology"/>
<keyword evidence="16" id="KW-0594">Phospholipid biosynthesis</keyword>
<comment type="pathway">
    <text evidence="3">Phospholipid metabolism; CDP-diacylglycerol biosynthesis; CDP-diacylglycerol from sn-glycerol 3-phosphate: step 3/3.</text>
</comment>
<sequence>MPLILYILLSSKFLFLVFSEIVVCFSLYEFYKMFKEKNVYMYFGLFIGAFFPPIVYFKLLPSVFLIASFFITAIIQMLTDYDENFTQKLALTFFGIMYIPLLFTYGIKIQHFQFGGLILTYSFASIWACDTFAYLIGSKFGKHKLSKISPNKSIEGVFGGFIGVLIISYIFKYFVGKIFYDTNVALLSIFLTIVAVFGDLFESKIKRDVNIKDSGNILAGHGGFMDRFDSALFVIPFIYFYWRLYVL</sequence>
<evidence type="ECO:0000256" key="22">
    <source>
        <dbReference type="ARBA" id="ARBA00032743"/>
    </source>
</evidence>
<dbReference type="Pfam" id="PF01148">
    <property type="entry name" value="CTP_transf_1"/>
    <property type="match status" value="1"/>
</dbReference>
<comment type="caution">
    <text evidence="25">The sequence shown here is derived from an EMBL/GenBank/DDBJ whole genome shotgun (WGS) entry which is preliminary data.</text>
</comment>
<comment type="pathway">
    <text evidence="4">Lipid metabolism.</text>
</comment>
<dbReference type="EC" id="2.7.7.41" evidence="6"/>
<evidence type="ECO:0000256" key="7">
    <source>
        <dbReference type="ARBA" id="ARBA00019373"/>
    </source>
</evidence>
<feature type="transmembrane region" description="Helical" evidence="24">
    <location>
        <begin position="39"/>
        <end position="57"/>
    </location>
</feature>
<keyword evidence="11 24" id="KW-0812">Transmembrane</keyword>
<feature type="transmembrane region" description="Helical" evidence="24">
    <location>
        <begin position="182"/>
        <end position="201"/>
    </location>
</feature>
<evidence type="ECO:0000256" key="6">
    <source>
        <dbReference type="ARBA" id="ARBA00012487"/>
    </source>
</evidence>
<dbReference type="Proteomes" id="UP001225134">
    <property type="component" value="Unassembled WGS sequence"/>
</dbReference>
<dbReference type="PANTHER" id="PTHR46382">
    <property type="entry name" value="PHOSPHATIDATE CYTIDYLYLTRANSFERASE"/>
    <property type="match status" value="1"/>
</dbReference>
<keyword evidence="17" id="KW-1208">Phospholipid metabolism</keyword>
<dbReference type="PANTHER" id="PTHR46382:SF1">
    <property type="entry name" value="PHOSPHATIDATE CYTIDYLYLTRANSFERASE"/>
    <property type="match status" value="1"/>
</dbReference>
<accession>A0ABT7HIV4</accession>
<feature type="transmembrane region" description="Helical" evidence="24">
    <location>
        <begin position="157"/>
        <end position="176"/>
    </location>
</feature>
<dbReference type="GO" id="GO:0004605">
    <property type="term" value="F:phosphatidate cytidylyltransferase activity"/>
    <property type="evidence" value="ECO:0007669"/>
    <property type="project" value="UniProtKB-EC"/>
</dbReference>
<organism evidence="25 26">
    <name type="scientific">Sneathia sanguinegens</name>
    <dbReference type="NCBI Taxonomy" id="40543"/>
    <lineage>
        <taxon>Bacteria</taxon>
        <taxon>Fusobacteriati</taxon>
        <taxon>Fusobacteriota</taxon>
        <taxon>Fusobacteriia</taxon>
        <taxon>Fusobacteriales</taxon>
        <taxon>Leptotrichiaceae</taxon>
        <taxon>Sneathia</taxon>
    </lineage>
</organism>
<evidence type="ECO:0000256" key="20">
    <source>
        <dbReference type="ARBA" id="ARBA00032253"/>
    </source>
</evidence>
<dbReference type="EMBL" id="JASSPP010000003">
    <property type="protein sequence ID" value="MDK9580438.1"/>
    <property type="molecule type" value="Genomic_DNA"/>
</dbReference>
<keyword evidence="8" id="KW-1003">Cell membrane</keyword>
<evidence type="ECO:0000256" key="17">
    <source>
        <dbReference type="ARBA" id="ARBA00023264"/>
    </source>
</evidence>
<evidence type="ECO:0000313" key="26">
    <source>
        <dbReference type="Proteomes" id="UP001225134"/>
    </source>
</evidence>
<comment type="catalytic activity">
    <reaction evidence="1">
        <text>a 1,2-diacyl-sn-glycero-3-phosphate + CTP + H(+) = a CDP-1,2-diacyl-sn-glycerol + diphosphate</text>
        <dbReference type="Rhea" id="RHEA:16229"/>
        <dbReference type="ChEBI" id="CHEBI:15378"/>
        <dbReference type="ChEBI" id="CHEBI:33019"/>
        <dbReference type="ChEBI" id="CHEBI:37563"/>
        <dbReference type="ChEBI" id="CHEBI:58332"/>
        <dbReference type="ChEBI" id="CHEBI:58608"/>
        <dbReference type="EC" id="2.7.7.41"/>
    </reaction>
</comment>
<feature type="transmembrane region" description="Helical" evidence="24">
    <location>
        <begin position="6"/>
        <end position="27"/>
    </location>
</feature>
<evidence type="ECO:0000256" key="18">
    <source>
        <dbReference type="ARBA" id="ARBA00029893"/>
    </source>
</evidence>
<comment type="similarity">
    <text evidence="5">Belongs to the CDS family.</text>
</comment>
<evidence type="ECO:0000256" key="8">
    <source>
        <dbReference type="ARBA" id="ARBA00022475"/>
    </source>
</evidence>
<evidence type="ECO:0000256" key="23">
    <source>
        <dbReference type="ARBA" id="ARBA00033406"/>
    </source>
</evidence>
<reference evidence="25 26" key="1">
    <citation type="submission" date="2023-06" db="EMBL/GenBank/DDBJ databases">
        <title>Antibody response to the Sneathia vaginalis cytopathogenic toxin A during pregnancy.</title>
        <authorList>
            <person name="Mccoy Z.T."/>
            <person name="Serrano M.G."/>
            <person name="Spaine K."/>
            <person name="Edwards D.J."/>
            <person name="Buck G.A."/>
            <person name="Jefferson K."/>
        </authorList>
    </citation>
    <scope>NUCLEOTIDE SEQUENCE [LARGE SCALE GENOMIC DNA]</scope>
    <source>
        <strain evidence="25 26">CCUG 42621</strain>
    </source>
</reference>
<dbReference type="RefSeq" id="WP_285152820.1">
    <property type="nucleotide sequence ID" value="NZ_JASSPP010000003.1"/>
</dbReference>
<evidence type="ECO:0000256" key="10">
    <source>
        <dbReference type="ARBA" id="ARBA00022679"/>
    </source>
</evidence>
<evidence type="ECO:0000256" key="13">
    <source>
        <dbReference type="ARBA" id="ARBA00022989"/>
    </source>
</evidence>
<keyword evidence="26" id="KW-1185">Reference proteome</keyword>
<evidence type="ECO:0000256" key="19">
    <source>
        <dbReference type="ARBA" id="ARBA00031825"/>
    </source>
</evidence>
<protein>
    <recommendedName>
        <fullName evidence="7">Phosphatidate cytidylyltransferase</fullName>
        <ecNumber evidence="6">2.7.7.41</ecNumber>
    </recommendedName>
    <alternativeName>
        <fullName evidence="20">CDP-DAG synthase</fullName>
    </alternativeName>
    <alternativeName>
        <fullName evidence="22">CDP-DG synthase</fullName>
    </alternativeName>
    <alternativeName>
        <fullName evidence="18">CDP-diacylglycerol synthase</fullName>
    </alternativeName>
    <alternativeName>
        <fullName evidence="21">CDP-diglyceride pyrophosphorylase</fullName>
    </alternativeName>
    <alternativeName>
        <fullName evidence="23">CDP-diglyceride synthase</fullName>
    </alternativeName>
    <alternativeName>
        <fullName evidence="19">CTP:phosphatidate cytidylyltransferase</fullName>
    </alternativeName>
</protein>
<evidence type="ECO:0000256" key="16">
    <source>
        <dbReference type="ARBA" id="ARBA00023209"/>
    </source>
</evidence>
<evidence type="ECO:0000256" key="21">
    <source>
        <dbReference type="ARBA" id="ARBA00032396"/>
    </source>
</evidence>
<evidence type="ECO:0000256" key="12">
    <source>
        <dbReference type="ARBA" id="ARBA00022695"/>
    </source>
</evidence>
<keyword evidence="14" id="KW-0443">Lipid metabolism</keyword>
<keyword evidence="12 25" id="KW-0548">Nucleotidyltransferase</keyword>
<evidence type="ECO:0000313" key="25">
    <source>
        <dbReference type="EMBL" id="MDK9580438.1"/>
    </source>
</evidence>
<comment type="subcellular location">
    <subcellularLocation>
        <location evidence="2">Cell membrane</location>
        <topology evidence="2">Multi-pass membrane protein</topology>
    </subcellularLocation>
</comment>
<evidence type="ECO:0000256" key="15">
    <source>
        <dbReference type="ARBA" id="ARBA00023136"/>
    </source>
</evidence>